<keyword evidence="2" id="KW-1185">Reference proteome</keyword>
<sequence length="669" mass="75830">MYYLNNDNDLKEILNMLYNDEEDKESDVQTDEVSGKDNDNETNEEVYDKESESDNNIDLDYYTACLIETTNVIQWTNELIQLKHGEVRLLGQQATTQALFAALDKCRDIIIITDDQSKMQYVNSAAETYFGYRYEELLGKTLHEQLTTDPMQINVMSAKLLRGRLWSGHLTLKRKTLETVTVMCSAIPVNCGARFPTHFALVIDCGTIAIDLPRGSTTNLKRNSIDIRSVSSDYNRRTSIAKLSALPLEAPITKVTQDSAGSNNQLVGTLDKVIEMLRCTELYSPQMKADNRVAAEEPVATDLIGALISMPTQIRDLLEGALAWDFDVIRLEDLSNKRPLLYLGMHIMLHFDVPGTLNIDERILYNFLMLIESKYHADNSYHNSSHAADVMQSVACYLERDRLKAIMDPLDEAVSLIAAACHDVDHPGRSSAFLSNCDNPLAVLYNDITVLENHHAALTFKLALGDDRVNIFKNLDRDTYKVVRQNIVDMILATEMTKHFEHLAKFVNVFSVKSSLSIEHEETQGDYVPIALPENVLLVKRMMIKCADVSNPTRPLRLCVEWARRITEEYFQQTDEEKAKGLPVLMPMFDRTTCSIPKAQIGFVDFIINDMVEAWNGFIDFPELVTFMRQNYLKWKEYDEKGFTTLTDIKKLQTSGLSPSSSSTPTVAE</sequence>
<reference evidence="1" key="1">
    <citation type="submission" date="2022-04" db="EMBL/GenBank/DDBJ databases">
        <title>Chromosome-scale genome assembly of Holotrichia oblita Faldermann.</title>
        <authorList>
            <person name="Rongchong L."/>
        </authorList>
    </citation>
    <scope>NUCLEOTIDE SEQUENCE</scope>
    <source>
        <strain evidence="1">81SQS9</strain>
    </source>
</reference>
<proteinExistence type="predicted"/>
<protein>
    <submittedName>
        <fullName evidence="1">Cyclic nucleotide phosphodiesterase</fullName>
    </submittedName>
</protein>
<name>A0ACB9TKQ3_HOLOL</name>
<dbReference type="Proteomes" id="UP001056778">
    <property type="component" value="Chromosome 2"/>
</dbReference>
<evidence type="ECO:0000313" key="1">
    <source>
        <dbReference type="EMBL" id="KAI4467369.1"/>
    </source>
</evidence>
<accession>A0ACB9TKQ3</accession>
<gene>
    <name evidence="1" type="ORF">MML48_2g00020202</name>
</gene>
<comment type="caution">
    <text evidence="1">The sequence shown here is derived from an EMBL/GenBank/DDBJ whole genome shotgun (WGS) entry which is preliminary data.</text>
</comment>
<dbReference type="EMBL" id="CM043016">
    <property type="protein sequence ID" value="KAI4467369.1"/>
    <property type="molecule type" value="Genomic_DNA"/>
</dbReference>
<evidence type="ECO:0000313" key="2">
    <source>
        <dbReference type="Proteomes" id="UP001056778"/>
    </source>
</evidence>
<organism evidence="1 2">
    <name type="scientific">Holotrichia oblita</name>
    <name type="common">Chafer beetle</name>
    <dbReference type="NCBI Taxonomy" id="644536"/>
    <lineage>
        <taxon>Eukaryota</taxon>
        <taxon>Metazoa</taxon>
        <taxon>Ecdysozoa</taxon>
        <taxon>Arthropoda</taxon>
        <taxon>Hexapoda</taxon>
        <taxon>Insecta</taxon>
        <taxon>Pterygota</taxon>
        <taxon>Neoptera</taxon>
        <taxon>Endopterygota</taxon>
        <taxon>Coleoptera</taxon>
        <taxon>Polyphaga</taxon>
        <taxon>Scarabaeiformia</taxon>
        <taxon>Scarabaeidae</taxon>
        <taxon>Melolonthinae</taxon>
        <taxon>Holotrichia</taxon>
    </lineage>
</organism>